<dbReference type="SMART" id="SM00331">
    <property type="entry name" value="PP2C_SIG"/>
    <property type="match status" value="1"/>
</dbReference>
<evidence type="ECO:0000256" key="2">
    <source>
        <dbReference type="SAM" id="Phobius"/>
    </source>
</evidence>
<dbReference type="InterPro" id="IPR036457">
    <property type="entry name" value="PPM-type-like_dom_sf"/>
</dbReference>
<keyword evidence="2" id="KW-0812">Transmembrane</keyword>
<feature type="transmembrane region" description="Helical" evidence="2">
    <location>
        <begin position="211"/>
        <end position="239"/>
    </location>
</feature>
<name>A0A9D1DHZ3_9FIRM</name>
<dbReference type="Gene3D" id="3.60.40.10">
    <property type="entry name" value="PPM-type phosphatase domain"/>
    <property type="match status" value="1"/>
</dbReference>
<keyword evidence="1" id="KW-0378">Hydrolase</keyword>
<feature type="transmembrane region" description="Helical" evidence="2">
    <location>
        <begin position="29"/>
        <end position="52"/>
    </location>
</feature>
<sequence>MGVKVRPAALEAVRRRVNRWSGHPAARPVFQCICAMAGGFVLAGAAAGSILLPLPLALSAALGLGLPSFAAYAGGCLGYALFWGVDAGLEPMAAGLLAEACLCIFGDQISRDNRWFAPGAAALFTVLVGFLFLLEQRFAPSAVWRLALRTLAAGGGCVLFRQALEGAQLPRWVLLAAFCSGLSAVSLGGFSLGMVGAAVLCAAALPTPSALPVAALGGLALELQGAGAATAIFLLAALAARERPFWLLRCGLWLGTILLGILLTGTGPQLLAAALVGLPLSRLFPAARFFEPPRRTAAAENQRLELAAGLFGQLSQCLAAVRPAQPDPEIAAIFDQAADQVCRLCGQFDDCWGQRQRETCAALDQATPAMTARGKAVPEDLPADFTGQCRHLDGFLGCINRALEEQSCKRQYRYRLRENRAALLCQYQTLARALSRRAEAADEAPRFVPELCCRSAGKGGAPLSGDQVAGFQQGKWYYLLLCDGMGAGRAARAEASAAIALIRQLLQTGSTAAEALTLLNSVYLLRDDGAFATVDLLQADLTSGQASLYKWGGAPSYLKRKNQVEKIGTASPPPGIGVGEAHHPEEAKLSLAKGELLVLMSDGAGGEAAERMIRQYSGHAPQELASGILSCSEAQSGEDDRTAAVLALRRNLSL</sequence>
<proteinExistence type="predicted"/>
<dbReference type="InterPro" id="IPR001932">
    <property type="entry name" value="PPM-type_phosphatase-like_dom"/>
</dbReference>
<feature type="transmembrane region" description="Helical" evidence="2">
    <location>
        <begin position="58"/>
        <end position="82"/>
    </location>
</feature>
<dbReference type="GO" id="GO:0016791">
    <property type="term" value="F:phosphatase activity"/>
    <property type="evidence" value="ECO:0007669"/>
    <property type="project" value="TreeGrafter"/>
</dbReference>
<dbReference type="Proteomes" id="UP000824239">
    <property type="component" value="Unassembled WGS sequence"/>
</dbReference>
<protein>
    <submittedName>
        <fullName evidence="4">SpoIIE family protein phosphatase</fullName>
    </submittedName>
</protein>
<feature type="transmembrane region" description="Helical" evidence="2">
    <location>
        <begin position="172"/>
        <end position="205"/>
    </location>
</feature>
<evidence type="ECO:0000313" key="4">
    <source>
        <dbReference type="EMBL" id="HIR50938.1"/>
    </source>
</evidence>
<gene>
    <name evidence="4" type="ORF">IAA53_06595</name>
</gene>
<dbReference type="InterPro" id="IPR052016">
    <property type="entry name" value="Bact_Sigma-Reg"/>
</dbReference>
<dbReference type="Pfam" id="PF07228">
    <property type="entry name" value="SpoIIE"/>
    <property type="match status" value="1"/>
</dbReference>
<accession>A0A9D1DHZ3</accession>
<reference evidence="4" key="1">
    <citation type="submission" date="2020-10" db="EMBL/GenBank/DDBJ databases">
        <authorList>
            <person name="Gilroy R."/>
        </authorList>
    </citation>
    <scope>NUCLEOTIDE SEQUENCE</scope>
    <source>
        <strain evidence="4">ChiBcec15-4380</strain>
    </source>
</reference>
<dbReference type="PANTHER" id="PTHR43156">
    <property type="entry name" value="STAGE II SPORULATION PROTEIN E-RELATED"/>
    <property type="match status" value="1"/>
</dbReference>
<dbReference type="AlphaFoldDB" id="A0A9D1DHZ3"/>
<comment type="caution">
    <text evidence="4">The sequence shown here is derived from an EMBL/GenBank/DDBJ whole genome shotgun (WGS) entry which is preliminary data.</text>
</comment>
<dbReference type="InterPro" id="IPR045768">
    <property type="entry name" value="SpoIIE_N"/>
</dbReference>
<keyword evidence="2" id="KW-0472">Membrane</keyword>
<evidence type="ECO:0000313" key="5">
    <source>
        <dbReference type="Proteomes" id="UP000824239"/>
    </source>
</evidence>
<evidence type="ECO:0000259" key="3">
    <source>
        <dbReference type="SMART" id="SM00331"/>
    </source>
</evidence>
<reference evidence="4" key="2">
    <citation type="journal article" date="2021" name="PeerJ">
        <title>Extensive microbial diversity within the chicken gut microbiome revealed by metagenomics and culture.</title>
        <authorList>
            <person name="Gilroy R."/>
            <person name="Ravi A."/>
            <person name="Getino M."/>
            <person name="Pursley I."/>
            <person name="Horton D.L."/>
            <person name="Alikhan N.F."/>
            <person name="Baker D."/>
            <person name="Gharbi K."/>
            <person name="Hall N."/>
            <person name="Watson M."/>
            <person name="Adriaenssens E.M."/>
            <person name="Foster-Nyarko E."/>
            <person name="Jarju S."/>
            <person name="Secka A."/>
            <person name="Antonio M."/>
            <person name="Oren A."/>
            <person name="Chaudhuri R.R."/>
            <person name="La Ragione R."/>
            <person name="Hildebrand F."/>
            <person name="Pallen M.J."/>
        </authorList>
    </citation>
    <scope>NUCLEOTIDE SEQUENCE</scope>
    <source>
        <strain evidence="4">ChiBcec15-4380</strain>
    </source>
</reference>
<dbReference type="PANTHER" id="PTHR43156:SF2">
    <property type="entry name" value="STAGE II SPORULATION PROTEIN E"/>
    <property type="match status" value="1"/>
</dbReference>
<feature type="transmembrane region" description="Helical" evidence="2">
    <location>
        <begin position="115"/>
        <end position="136"/>
    </location>
</feature>
<feature type="domain" description="PPM-type phosphatase" evidence="3">
    <location>
        <begin position="448"/>
        <end position="650"/>
    </location>
</feature>
<feature type="transmembrane region" description="Helical" evidence="2">
    <location>
        <begin position="246"/>
        <end position="264"/>
    </location>
</feature>
<dbReference type="EMBL" id="DVHE01000052">
    <property type="protein sequence ID" value="HIR50938.1"/>
    <property type="molecule type" value="Genomic_DNA"/>
</dbReference>
<dbReference type="SUPFAM" id="SSF81606">
    <property type="entry name" value="PP2C-like"/>
    <property type="match status" value="1"/>
</dbReference>
<organism evidence="4 5">
    <name type="scientific">Candidatus Avoscillospira avicola</name>
    <dbReference type="NCBI Taxonomy" id="2840706"/>
    <lineage>
        <taxon>Bacteria</taxon>
        <taxon>Bacillati</taxon>
        <taxon>Bacillota</taxon>
        <taxon>Clostridia</taxon>
        <taxon>Eubacteriales</taxon>
        <taxon>Oscillospiraceae</taxon>
        <taxon>Oscillospiraceae incertae sedis</taxon>
        <taxon>Candidatus Avoscillospira</taxon>
    </lineage>
</organism>
<dbReference type="Pfam" id="PF19732">
    <property type="entry name" value="SpoIIE_N"/>
    <property type="match status" value="1"/>
</dbReference>
<keyword evidence="2" id="KW-1133">Transmembrane helix</keyword>
<evidence type="ECO:0000256" key="1">
    <source>
        <dbReference type="ARBA" id="ARBA00022801"/>
    </source>
</evidence>
<feature type="transmembrane region" description="Helical" evidence="2">
    <location>
        <begin position="142"/>
        <end position="160"/>
    </location>
</feature>